<gene>
    <name evidence="2" type="ORF">ATJ78_1225</name>
</gene>
<accession>A0A2A9DVA3</accession>
<feature type="transmembrane region" description="Helical" evidence="1">
    <location>
        <begin position="194"/>
        <end position="214"/>
    </location>
</feature>
<evidence type="ECO:0000256" key="1">
    <source>
        <dbReference type="SAM" id="Phobius"/>
    </source>
</evidence>
<feature type="transmembrane region" description="Helical" evidence="1">
    <location>
        <begin position="114"/>
        <end position="145"/>
    </location>
</feature>
<feature type="transmembrane region" description="Helical" evidence="1">
    <location>
        <begin position="157"/>
        <end position="182"/>
    </location>
</feature>
<comment type="caution">
    <text evidence="2">The sequence shown here is derived from an EMBL/GenBank/DDBJ whole genome shotgun (WGS) entry which is preliminary data.</text>
</comment>
<proteinExistence type="predicted"/>
<evidence type="ECO:0000313" key="3">
    <source>
        <dbReference type="Proteomes" id="UP000221369"/>
    </source>
</evidence>
<feature type="transmembrane region" description="Helical" evidence="1">
    <location>
        <begin position="321"/>
        <end position="338"/>
    </location>
</feature>
<sequence>MTFPRTGGDDANVDRDAGIMNTSPHLTARAAGSQQRRSRITMFAALVWSISLVAASVLWLTGLVDAPFADFSPGDFSALIDALPGPFAAVLLGIVGVIVTAVAAWALSRAEPPIAVLAVVAGALTVFSTVIVADAKVMAVIGYALSFRLVPLDGATTLQFGMLLGSAVWIAAAVCAPAGRLVPIEGRRASMLEWAAVAVAVVVPLLYAAVRFAWAAGIPLGISDEMLADGQESGLWTVGLGLASVATAVALLTLGLVQRWGERVPHWVPALGGRRIPVALAAVPVTIGGLAIFAGGVMFVRVAMSGSLPLSENWSTIGPELLWPLWAIALAVALAGYVRRRIRVDNPA</sequence>
<organism evidence="2 3">
    <name type="scientific">Paramicrobacterium agarici</name>
    <dbReference type="NCBI Taxonomy" id="630514"/>
    <lineage>
        <taxon>Bacteria</taxon>
        <taxon>Bacillati</taxon>
        <taxon>Actinomycetota</taxon>
        <taxon>Actinomycetes</taxon>
        <taxon>Micrococcales</taxon>
        <taxon>Microbacteriaceae</taxon>
        <taxon>Paramicrobacterium</taxon>
    </lineage>
</organism>
<reference evidence="2 3" key="1">
    <citation type="submission" date="2017-10" db="EMBL/GenBank/DDBJ databases">
        <title>Sequencing the genomes of 1000 actinobacteria strains.</title>
        <authorList>
            <person name="Klenk H.-P."/>
        </authorList>
    </citation>
    <scope>NUCLEOTIDE SEQUENCE [LARGE SCALE GENOMIC DNA]</scope>
    <source>
        <strain evidence="2 3">DSM 21798</strain>
    </source>
</reference>
<name>A0A2A9DVA3_9MICO</name>
<evidence type="ECO:0000313" key="2">
    <source>
        <dbReference type="EMBL" id="PFG30296.1"/>
    </source>
</evidence>
<protein>
    <submittedName>
        <fullName evidence="2">Uncharacterized protein</fullName>
    </submittedName>
</protein>
<feature type="transmembrane region" description="Helical" evidence="1">
    <location>
        <begin position="278"/>
        <end position="301"/>
    </location>
</feature>
<keyword evidence="1" id="KW-1133">Transmembrane helix</keyword>
<dbReference type="Proteomes" id="UP000221369">
    <property type="component" value="Unassembled WGS sequence"/>
</dbReference>
<feature type="transmembrane region" description="Helical" evidence="1">
    <location>
        <begin position="234"/>
        <end position="257"/>
    </location>
</feature>
<keyword evidence="1" id="KW-0472">Membrane</keyword>
<dbReference type="EMBL" id="PDJE01000001">
    <property type="protein sequence ID" value="PFG30296.1"/>
    <property type="molecule type" value="Genomic_DNA"/>
</dbReference>
<dbReference type="AlphaFoldDB" id="A0A2A9DVA3"/>
<keyword evidence="1" id="KW-0812">Transmembrane</keyword>
<feature type="transmembrane region" description="Helical" evidence="1">
    <location>
        <begin position="43"/>
        <end position="64"/>
    </location>
</feature>
<keyword evidence="3" id="KW-1185">Reference proteome</keyword>
<feature type="transmembrane region" description="Helical" evidence="1">
    <location>
        <begin position="84"/>
        <end position="107"/>
    </location>
</feature>